<name>A0AAX2KN07_ENTFL</name>
<accession>A0AAX2KN07</accession>
<evidence type="ECO:0000313" key="2">
    <source>
        <dbReference type="Proteomes" id="UP000254396"/>
    </source>
</evidence>
<sequence>MKRLTIEMLPTLIGNEKLLVDCLFILFCTLKTKSLPPIRVLVRTNQSNLILDTLYEKLSKAVDKKLIFVASPEKPFDVIITDIFSEVSVKSTVPTYYVDFSASIGELAQSLENLNTQIVTKQSPRHF</sequence>
<reference evidence="1 2" key="1">
    <citation type="submission" date="2018-06" db="EMBL/GenBank/DDBJ databases">
        <authorList>
            <consortium name="Pathogen Informatics"/>
            <person name="Doyle S."/>
        </authorList>
    </citation>
    <scope>NUCLEOTIDE SEQUENCE [LARGE SCALE GENOMIC DNA]</scope>
    <source>
        <strain evidence="1 2">NCTC13379</strain>
    </source>
</reference>
<dbReference type="EMBL" id="UGIX01000001">
    <property type="protein sequence ID" value="STP63677.1"/>
    <property type="molecule type" value="Genomic_DNA"/>
</dbReference>
<proteinExistence type="predicted"/>
<protein>
    <recommendedName>
        <fullName evidence="3">M protein trans-acting positive regulator</fullName>
    </recommendedName>
</protein>
<comment type="caution">
    <text evidence="1">The sequence shown here is derived from an EMBL/GenBank/DDBJ whole genome shotgun (WGS) entry which is preliminary data.</text>
</comment>
<dbReference type="Proteomes" id="UP000254396">
    <property type="component" value="Unassembled WGS sequence"/>
</dbReference>
<organism evidence="1 2">
    <name type="scientific">Enterococcus faecalis</name>
    <name type="common">Streptococcus faecalis</name>
    <dbReference type="NCBI Taxonomy" id="1351"/>
    <lineage>
        <taxon>Bacteria</taxon>
        <taxon>Bacillati</taxon>
        <taxon>Bacillota</taxon>
        <taxon>Bacilli</taxon>
        <taxon>Lactobacillales</taxon>
        <taxon>Enterococcaceae</taxon>
        <taxon>Enterococcus</taxon>
    </lineage>
</organism>
<evidence type="ECO:0008006" key="3">
    <source>
        <dbReference type="Google" id="ProtNLM"/>
    </source>
</evidence>
<evidence type="ECO:0000313" key="1">
    <source>
        <dbReference type="EMBL" id="STP63677.1"/>
    </source>
</evidence>
<gene>
    <name evidence="1" type="ORF">NCTC13379_00521</name>
</gene>
<dbReference type="AlphaFoldDB" id="A0AAX2KN07"/>